<dbReference type="Gene3D" id="2.170.270.10">
    <property type="entry name" value="SET domain"/>
    <property type="match status" value="1"/>
</dbReference>
<evidence type="ECO:0000256" key="3">
    <source>
        <dbReference type="ARBA" id="ARBA00022833"/>
    </source>
</evidence>
<dbReference type="InterPro" id="IPR050869">
    <property type="entry name" value="H3K4_H4K5_MeTrfase"/>
</dbReference>
<evidence type="ECO:0000256" key="2">
    <source>
        <dbReference type="ARBA" id="ARBA00022771"/>
    </source>
</evidence>
<accession>S8EQS6</accession>
<dbReference type="InterPro" id="IPR002893">
    <property type="entry name" value="Znf_MYND"/>
</dbReference>
<evidence type="ECO:0008006" key="9">
    <source>
        <dbReference type="Google" id="ProtNLM"/>
    </source>
</evidence>
<dbReference type="InterPro" id="IPR001214">
    <property type="entry name" value="SET_dom"/>
</dbReference>
<dbReference type="STRING" id="743788.S8EQS6"/>
<name>S8EQS6_FOMSC</name>
<dbReference type="Gene3D" id="1.10.220.160">
    <property type="match status" value="1"/>
</dbReference>
<organism evidence="7 8">
    <name type="scientific">Fomitopsis schrenkii</name>
    <name type="common">Brown rot fungus</name>
    <dbReference type="NCBI Taxonomy" id="2126942"/>
    <lineage>
        <taxon>Eukaryota</taxon>
        <taxon>Fungi</taxon>
        <taxon>Dikarya</taxon>
        <taxon>Basidiomycota</taxon>
        <taxon>Agaricomycotina</taxon>
        <taxon>Agaricomycetes</taxon>
        <taxon>Polyporales</taxon>
        <taxon>Fomitopsis</taxon>
    </lineage>
</organism>
<reference evidence="7 8" key="1">
    <citation type="journal article" date="2012" name="Science">
        <title>The Paleozoic origin of enzymatic lignin decomposition reconstructed from 31 fungal genomes.</title>
        <authorList>
            <person name="Floudas D."/>
            <person name="Binder M."/>
            <person name="Riley R."/>
            <person name="Barry K."/>
            <person name="Blanchette R.A."/>
            <person name="Henrissat B."/>
            <person name="Martinez A.T."/>
            <person name="Otillar R."/>
            <person name="Spatafora J.W."/>
            <person name="Yadav J.S."/>
            <person name="Aerts A."/>
            <person name="Benoit I."/>
            <person name="Boyd A."/>
            <person name="Carlson A."/>
            <person name="Copeland A."/>
            <person name="Coutinho P.M."/>
            <person name="de Vries R.P."/>
            <person name="Ferreira P."/>
            <person name="Findley K."/>
            <person name="Foster B."/>
            <person name="Gaskell J."/>
            <person name="Glotzer D."/>
            <person name="Gorecki P."/>
            <person name="Heitman J."/>
            <person name="Hesse C."/>
            <person name="Hori C."/>
            <person name="Igarashi K."/>
            <person name="Jurgens J.A."/>
            <person name="Kallen N."/>
            <person name="Kersten P."/>
            <person name="Kohler A."/>
            <person name="Kuees U."/>
            <person name="Kumar T.K.A."/>
            <person name="Kuo A."/>
            <person name="LaButti K."/>
            <person name="Larrondo L.F."/>
            <person name="Lindquist E."/>
            <person name="Ling A."/>
            <person name="Lombard V."/>
            <person name="Lucas S."/>
            <person name="Lundell T."/>
            <person name="Martin R."/>
            <person name="McLaughlin D.J."/>
            <person name="Morgenstern I."/>
            <person name="Morin E."/>
            <person name="Murat C."/>
            <person name="Nagy L.G."/>
            <person name="Nolan M."/>
            <person name="Ohm R.A."/>
            <person name="Patyshakuliyeva A."/>
            <person name="Rokas A."/>
            <person name="Ruiz-Duenas F.J."/>
            <person name="Sabat G."/>
            <person name="Salamov A."/>
            <person name="Samejima M."/>
            <person name="Schmutz J."/>
            <person name="Slot J.C."/>
            <person name="St John F."/>
            <person name="Stenlid J."/>
            <person name="Sun H."/>
            <person name="Sun S."/>
            <person name="Syed K."/>
            <person name="Tsang A."/>
            <person name="Wiebenga A."/>
            <person name="Young D."/>
            <person name="Pisabarro A."/>
            <person name="Eastwood D.C."/>
            <person name="Martin F."/>
            <person name="Cullen D."/>
            <person name="Grigoriev I.V."/>
            <person name="Hibbett D.S."/>
        </authorList>
    </citation>
    <scope>NUCLEOTIDE SEQUENCE</scope>
    <source>
        <strain evidence="8">FP-58527</strain>
    </source>
</reference>
<feature type="domain" description="MYND-type" evidence="6">
    <location>
        <begin position="54"/>
        <end position="96"/>
    </location>
</feature>
<dbReference type="PANTHER" id="PTHR12197">
    <property type="entry name" value="HISTONE-LYSINE N-METHYLTRANSFERASE SMYD"/>
    <property type="match status" value="1"/>
</dbReference>
<evidence type="ECO:0000313" key="7">
    <source>
        <dbReference type="EMBL" id="EPT05304.1"/>
    </source>
</evidence>
<dbReference type="Pfam" id="PF00856">
    <property type="entry name" value="SET"/>
    <property type="match status" value="1"/>
</dbReference>
<evidence type="ECO:0000259" key="6">
    <source>
        <dbReference type="PROSITE" id="PS50865"/>
    </source>
</evidence>
<dbReference type="SUPFAM" id="SSF82199">
    <property type="entry name" value="SET domain"/>
    <property type="match status" value="2"/>
</dbReference>
<dbReference type="GO" id="GO:0005634">
    <property type="term" value="C:nucleus"/>
    <property type="evidence" value="ECO:0007669"/>
    <property type="project" value="TreeGrafter"/>
</dbReference>
<keyword evidence="2 4" id="KW-0863">Zinc-finger</keyword>
<dbReference type="HOGENOM" id="CLU_611183_0_0_1"/>
<evidence type="ECO:0000256" key="4">
    <source>
        <dbReference type="PROSITE-ProRule" id="PRU00134"/>
    </source>
</evidence>
<dbReference type="Gene3D" id="6.10.140.2220">
    <property type="match status" value="1"/>
</dbReference>
<evidence type="ECO:0000256" key="1">
    <source>
        <dbReference type="ARBA" id="ARBA00022723"/>
    </source>
</evidence>
<dbReference type="eggNOG" id="KOG2084">
    <property type="taxonomic scope" value="Eukaryota"/>
</dbReference>
<dbReference type="InParanoid" id="S8EQS6"/>
<dbReference type="AlphaFoldDB" id="S8EQS6"/>
<dbReference type="InterPro" id="IPR046341">
    <property type="entry name" value="SET_dom_sf"/>
</dbReference>
<dbReference type="GO" id="GO:0008270">
    <property type="term" value="F:zinc ion binding"/>
    <property type="evidence" value="ECO:0007669"/>
    <property type="project" value="UniProtKB-KW"/>
</dbReference>
<evidence type="ECO:0000259" key="5">
    <source>
        <dbReference type="PROSITE" id="PS50280"/>
    </source>
</evidence>
<dbReference type="EMBL" id="KE504124">
    <property type="protein sequence ID" value="EPT05304.1"/>
    <property type="molecule type" value="Genomic_DNA"/>
</dbReference>
<feature type="domain" description="SET" evidence="5">
    <location>
        <begin position="58"/>
        <end position="253"/>
    </location>
</feature>
<keyword evidence="3" id="KW-0862">Zinc</keyword>
<proteinExistence type="predicted"/>
<dbReference type="OrthoDB" id="5945798at2759"/>
<dbReference type="Proteomes" id="UP000015241">
    <property type="component" value="Unassembled WGS sequence"/>
</dbReference>
<dbReference type="PROSITE" id="PS50865">
    <property type="entry name" value="ZF_MYND_2"/>
    <property type="match status" value="1"/>
</dbReference>
<gene>
    <name evidence="7" type="ORF">FOMPIDRAFT_1034478</name>
</gene>
<dbReference type="CDD" id="cd20071">
    <property type="entry name" value="SET_SMYD"/>
    <property type="match status" value="1"/>
</dbReference>
<evidence type="ECO:0000313" key="8">
    <source>
        <dbReference type="Proteomes" id="UP000015241"/>
    </source>
</evidence>
<keyword evidence="8" id="KW-1185">Reference proteome</keyword>
<dbReference type="PROSITE" id="PS50280">
    <property type="entry name" value="SET"/>
    <property type="match status" value="1"/>
</dbReference>
<dbReference type="Pfam" id="PF01753">
    <property type="entry name" value="zf-MYND"/>
    <property type="match status" value="1"/>
</dbReference>
<dbReference type="PROSITE" id="PS01360">
    <property type="entry name" value="ZF_MYND_1"/>
    <property type="match status" value="1"/>
</dbReference>
<dbReference type="PANTHER" id="PTHR12197:SF251">
    <property type="entry name" value="EG:BACR7C10.4 PROTEIN"/>
    <property type="match status" value="1"/>
</dbReference>
<protein>
    <recommendedName>
        <fullName evidence="9">SET domain-containing protein</fullName>
    </recommendedName>
</protein>
<keyword evidence="1" id="KW-0479">Metal-binding</keyword>
<sequence length="448" mass="48829">MLEPLLAGTHISLEKHSKARNKGVATAPRATGTALLVVPALSTALLQAAKGRRCDNCHRLELGNVRLRKCTGCASYWYCGRECQSLQWKAHHKRICKQYPRYTASAEYQGLSSHDQVDAVLLSHLLAEAFPDGLYTLAAGKGGLLDIFLDLLSGPATHPSSLPVSLGQQVTDPTLVTAARELYARFGNNNFVVHSHLDSYAHGVFPLASRLFNHSCVPNAVTRYIITPSEAVRMEVIALRDIAEGEEVTIPYLDPALPVETRQQALRLNYGFTCTCLSCRVAQRMQPTPPPHRGSTELDELEDQLRRYVLDIVGTVVGLRDDPGLLESMPESLAPVLYESYLPELSETFSKASHDGPHAEALSIGLTLLALYALVYPPNYPQIGMHALELAKTAWNATVTDSELMAPSALEEAAKAYLSIAAHVLNIYGGEGDEGGPLAEISVLRRML</sequence>